<organism evidence="1 2">
    <name type="scientific">Ajellomyces capsulatus</name>
    <name type="common">Darling's disease fungus</name>
    <name type="synonym">Histoplasma capsulatum</name>
    <dbReference type="NCBI Taxonomy" id="5037"/>
    <lineage>
        <taxon>Eukaryota</taxon>
        <taxon>Fungi</taxon>
        <taxon>Dikarya</taxon>
        <taxon>Ascomycota</taxon>
        <taxon>Pezizomycotina</taxon>
        <taxon>Eurotiomycetes</taxon>
        <taxon>Eurotiomycetidae</taxon>
        <taxon>Onygenales</taxon>
        <taxon>Ajellomycetaceae</taxon>
        <taxon>Histoplasma</taxon>
    </lineage>
</organism>
<dbReference type="OrthoDB" id="10476571at2759"/>
<dbReference type="EMBL" id="CP069109">
    <property type="protein sequence ID" value="QSS59576.1"/>
    <property type="molecule type" value="Genomic_DNA"/>
</dbReference>
<name>A0A8A1LZG6_AJECA</name>
<accession>A0A8A1LZG6</accession>
<protein>
    <submittedName>
        <fullName evidence="1">Uncharacterized protein</fullName>
    </submittedName>
</protein>
<dbReference type="Proteomes" id="UP000663671">
    <property type="component" value="Chromosome 2"/>
</dbReference>
<dbReference type="AlphaFoldDB" id="A0A8A1LZG6"/>
<proteinExistence type="predicted"/>
<reference evidence="1" key="1">
    <citation type="submission" date="2021-01" db="EMBL/GenBank/DDBJ databases">
        <title>Chromosome-level genome assembly of a human fungal pathogen reveals clustering of transcriptionally co-regulated genes.</title>
        <authorList>
            <person name="Voorhies M."/>
            <person name="Cohen S."/>
            <person name="Shea T.P."/>
            <person name="Petrus S."/>
            <person name="Munoz J.F."/>
            <person name="Poplawski S."/>
            <person name="Goldman W.E."/>
            <person name="Michael T."/>
            <person name="Cuomo C.A."/>
            <person name="Sil A."/>
            <person name="Beyhan S."/>
        </authorList>
    </citation>
    <scope>NUCLEOTIDE SEQUENCE</scope>
    <source>
        <strain evidence="1">WU24</strain>
    </source>
</reference>
<dbReference type="VEuPathDB" id="FungiDB:I7I51_09012"/>
<evidence type="ECO:0000313" key="1">
    <source>
        <dbReference type="EMBL" id="QSS59576.1"/>
    </source>
</evidence>
<sequence>MAEETTADYLDLRLLTLQSNPISERYQQIFQPTLLEPSSHYGSKGPTAWPVHLSLWSQEEKSELPSIHERRGSFGILTSGSTKHVVYERENGTMAIATFPVPSLEESPPN</sequence>
<gene>
    <name evidence="1" type="ORF">I7I51_09012</name>
</gene>
<evidence type="ECO:0000313" key="2">
    <source>
        <dbReference type="Proteomes" id="UP000663671"/>
    </source>
</evidence>